<dbReference type="Proteomes" id="UP001345013">
    <property type="component" value="Unassembled WGS sequence"/>
</dbReference>
<dbReference type="Pfam" id="PF14612">
    <property type="entry name" value="Ino80_Iec3"/>
    <property type="match status" value="1"/>
</dbReference>
<keyword evidence="5" id="KW-1185">Reference proteome</keyword>
<feature type="region of interest" description="Disordered" evidence="1">
    <location>
        <begin position="197"/>
        <end position="226"/>
    </location>
</feature>
<gene>
    <name evidence="4" type="ORF">LTR24_003739</name>
</gene>
<name>A0ABR0KEY8_9EURO</name>
<feature type="domain" description="INO80 complex subunit 3 N-terminal" evidence="2">
    <location>
        <begin position="27"/>
        <end position="95"/>
    </location>
</feature>
<reference evidence="4 5" key="1">
    <citation type="submission" date="2023-08" db="EMBL/GenBank/DDBJ databases">
        <title>Black Yeasts Isolated from many extreme environments.</title>
        <authorList>
            <person name="Coleine C."/>
            <person name="Stajich J.E."/>
            <person name="Selbmann L."/>
        </authorList>
    </citation>
    <scope>NUCLEOTIDE SEQUENCE [LARGE SCALE GENOMIC DNA]</scope>
    <source>
        <strain evidence="4 5">CCFEE 5885</strain>
    </source>
</reference>
<evidence type="ECO:0008006" key="6">
    <source>
        <dbReference type="Google" id="ProtNLM"/>
    </source>
</evidence>
<proteinExistence type="predicted"/>
<feature type="region of interest" description="Disordered" evidence="1">
    <location>
        <begin position="246"/>
        <end position="335"/>
    </location>
</feature>
<dbReference type="InterPro" id="IPR032742">
    <property type="entry name" value="Iec3_N"/>
</dbReference>
<dbReference type="EMBL" id="JAVRRG010000036">
    <property type="protein sequence ID" value="KAK5094134.1"/>
    <property type="molecule type" value="Genomic_DNA"/>
</dbReference>
<feature type="compositionally biased region" description="Basic and acidic residues" evidence="1">
    <location>
        <begin position="216"/>
        <end position="226"/>
    </location>
</feature>
<feature type="domain" description="INO80 complex subunit 3-like middle region" evidence="3">
    <location>
        <begin position="149"/>
        <end position="251"/>
    </location>
</feature>
<evidence type="ECO:0000313" key="5">
    <source>
        <dbReference type="Proteomes" id="UP001345013"/>
    </source>
</evidence>
<evidence type="ECO:0000259" key="2">
    <source>
        <dbReference type="Pfam" id="PF14612"/>
    </source>
</evidence>
<feature type="compositionally biased region" description="Basic residues" evidence="1">
    <location>
        <begin position="307"/>
        <end position="316"/>
    </location>
</feature>
<feature type="compositionally biased region" description="Basic and acidic residues" evidence="1">
    <location>
        <begin position="267"/>
        <end position="278"/>
    </location>
</feature>
<feature type="region of interest" description="Disordered" evidence="1">
    <location>
        <begin position="1"/>
        <end position="26"/>
    </location>
</feature>
<evidence type="ECO:0000256" key="1">
    <source>
        <dbReference type="SAM" id="MobiDB-lite"/>
    </source>
</evidence>
<evidence type="ECO:0000313" key="4">
    <source>
        <dbReference type="EMBL" id="KAK5094134.1"/>
    </source>
</evidence>
<accession>A0ABR0KEY8</accession>
<sequence length="335" mass="38465">MSNETSPAPAAKPEQPSISSTIYHPNKSYRRKYRKIMVQFERQMRESSTLFRDHQRILDISQRIAEQNDQIVSMLLELNAHPQIPSRLRFDLRDPASAQQPNEHQNVDRAAEILRRSRHDVQKGDIQQAEYHDYEHSLLEKAEFAPRVSYSDLLYKPKRAPLERAHHATGDTTHSLAGGFLSSKQEEQYLQSLDDFLETGKPHPRAHALSNIGYPHPEKSAEREREAQIRNPVSVYNWLRKNQPQVFLQDPDHDKTKTAAGSRKSKRESIAKAPKVEPELYDDEGIALEPTAKGKRKRDEDTGYRPKGGHARPAKRRKEDSGRRSKRASMDISGS</sequence>
<evidence type="ECO:0000259" key="3">
    <source>
        <dbReference type="Pfam" id="PF24244"/>
    </source>
</evidence>
<comment type="caution">
    <text evidence="4">The sequence shown here is derived from an EMBL/GenBank/DDBJ whole genome shotgun (WGS) entry which is preliminary data.</text>
</comment>
<dbReference type="InterPro" id="IPR055449">
    <property type="entry name" value="Iec3-like_M"/>
</dbReference>
<organism evidence="4 5">
    <name type="scientific">Lithohypha guttulata</name>
    <dbReference type="NCBI Taxonomy" id="1690604"/>
    <lineage>
        <taxon>Eukaryota</taxon>
        <taxon>Fungi</taxon>
        <taxon>Dikarya</taxon>
        <taxon>Ascomycota</taxon>
        <taxon>Pezizomycotina</taxon>
        <taxon>Eurotiomycetes</taxon>
        <taxon>Chaetothyriomycetidae</taxon>
        <taxon>Chaetothyriales</taxon>
        <taxon>Trichomeriaceae</taxon>
        <taxon>Lithohypha</taxon>
    </lineage>
</organism>
<dbReference type="Pfam" id="PF24244">
    <property type="entry name" value="Iec3-like_M"/>
    <property type="match status" value="1"/>
</dbReference>
<protein>
    <recommendedName>
        <fullName evidence="6">IEC3 subunit of the Ino80 complex, chromatin re-modelling-domain-containing protein</fullName>
    </recommendedName>
</protein>